<organism evidence="2">
    <name type="scientific">Thalassionema nitzschioides DNA virus</name>
    <dbReference type="NCBI Taxonomy" id="1290582"/>
    <lineage>
        <taxon>Viruses</taxon>
    </lineage>
</organism>
<reference evidence="2" key="2">
    <citation type="journal article" date="2013" name="Sci. Rep.">
        <title>New single-stranded DNA virus with a unique genomic structure that infects marine diatom Chaetoceros setoensis.</title>
        <authorList>
            <person name="Tomaru Y."/>
            <person name="Toyoda K."/>
            <person name="Suzuki H."/>
            <person name="Nagumo T."/>
            <person name="Kimura K."/>
            <person name="Takao Y."/>
        </authorList>
    </citation>
    <scope>NUCLEOTIDE SEQUENCE</scope>
</reference>
<evidence type="ECO:0000313" key="2">
    <source>
        <dbReference type="EMBL" id="BAN59850.1"/>
    </source>
</evidence>
<evidence type="ECO:0000256" key="1">
    <source>
        <dbReference type="SAM" id="MobiDB-lite"/>
    </source>
</evidence>
<dbReference type="Gene3D" id="3.40.50.300">
    <property type="entry name" value="P-loop containing nucleotide triphosphate hydrolases"/>
    <property type="match status" value="1"/>
</dbReference>
<feature type="region of interest" description="Disordered" evidence="1">
    <location>
        <begin position="1"/>
        <end position="20"/>
    </location>
</feature>
<name>S6BVP6_9VIRU</name>
<sequence length="487" mass="55849">METNNPSQSNSSITTSPDLFDNLMRDIDDDVPSVIVDPVDPNDFSVCDEYVDEYDPELAFIQQPSGSSGGDNERLSCFMVTLWPDNQDPKWLRPSTYGFLEENLQRWGGQYEKAPLTDTLHAHLLVQFRHPTKMSRKNIRKYFNARLQSKNCNIVPVAYSKANIQRVVNYVLKPDTRIDGTSFALEPSEHIKHMAFDQGVWNQRKPKVPKSEAKWQKQVDWILSKPAHWTWSMIVHESYESQLLLGNCSAGRAFHNDRMSNQPRRNIQECVLLYGAGGTGKTTFARNIGTDDDGPLDHRVYLRNFLEEFWGSGSTAYNGQPWLHLEEFNGQEAFGFLKQIADTSDGAVGPAVKTKGSGTHLNHRGIVITSNYHPATWYRGVWKSDPKQWWPFARRITKVLFFPEFKEDGTLNQPGQDGQTDLYFVDQTDEFRTFSHDYTEAMAHCNRHWPAKEEPDEEGDRWNPPTRGQVTGENRTYGQTAEFLARN</sequence>
<proteinExistence type="predicted"/>
<dbReference type="InterPro" id="IPR027417">
    <property type="entry name" value="P-loop_NTPase"/>
</dbReference>
<feature type="compositionally biased region" description="Polar residues" evidence="1">
    <location>
        <begin position="466"/>
        <end position="479"/>
    </location>
</feature>
<feature type="compositionally biased region" description="Polar residues" evidence="1">
    <location>
        <begin position="1"/>
        <end position="17"/>
    </location>
</feature>
<protein>
    <submittedName>
        <fullName evidence="2">Putative replication related protein</fullName>
    </submittedName>
</protein>
<feature type="region of interest" description="Disordered" evidence="1">
    <location>
        <begin position="451"/>
        <end position="487"/>
    </location>
</feature>
<accession>S6BVP6</accession>
<dbReference type="SUPFAM" id="SSF52540">
    <property type="entry name" value="P-loop containing nucleoside triphosphate hydrolases"/>
    <property type="match status" value="1"/>
</dbReference>
<reference evidence="2" key="1">
    <citation type="journal article" date="2012" name="ISME J.">
        <title>First evidence for the existence of pennate diatom viruses.</title>
        <authorList>
            <person name="Tomaru Y."/>
            <person name="Toyoda K."/>
            <person name="Kimura K."/>
            <person name="Hata N."/>
            <person name="Yoshida M."/>
            <person name="Nagasaki K."/>
        </authorList>
    </citation>
    <scope>NUCLEOTIDE SEQUENCE</scope>
</reference>
<dbReference type="EMBL" id="AB781284">
    <property type="protein sequence ID" value="BAN59850.1"/>
    <property type="molecule type" value="Genomic_DNA"/>
</dbReference>